<accession>A0A918FIM7</accession>
<dbReference type="GO" id="GO:0003677">
    <property type="term" value="F:DNA binding"/>
    <property type="evidence" value="ECO:0007669"/>
    <property type="project" value="InterPro"/>
</dbReference>
<dbReference type="InterPro" id="IPR001387">
    <property type="entry name" value="Cro/C1-type_HTH"/>
</dbReference>
<reference evidence="2" key="2">
    <citation type="submission" date="2020-09" db="EMBL/GenBank/DDBJ databases">
        <authorList>
            <person name="Sun Q."/>
            <person name="Ohkuma M."/>
        </authorList>
    </citation>
    <scope>NUCLEOTIDE SEQUENCE</scope>
    <source>
        <strain evidence="2">JCM 31311</strain>
    </source>
</reference>
<organism evidence="2 3">
    <name type="scientific">Deinococcus ruber</name>
    <dbReference type="NCBI Taxonomy" id="1848197"/>
    <lineage>
        <taxon>Bacteria</taxon>
        <taxon>Thermotogati</taxon>
        <taxon>Deinococcota</taxon>
        <taxon>Deinococci</taxon>
        <taxon>Deinococcales</taxon>
        <taxon>Deinococcaceae</taxon>
        <taxon>Deinococcus</taxon>
    </lineage>
</organism>
<dbReference type="Gene3D" id="1.10.260.40">
    <property type="entry name" value="lambda repressor-like DNA-binding domains"/>
    <property type="match status" value="1"/>
</dbReference>
<protein>
    <recommendedName>
        <fullName evidence="1">HTH cro/C1-type domain-containing protein</fullName>
    </recommendedName>
</protein>
<comment type="caution">
    <text evidence="2">The sequence shown here is derived from an EMBL/GenBank/DDBJ whole genome shotgun (WGS) entry which is preliminary data.</text>
</comment>
<dbReference type="Pfam" id="PF13443">
    <property type="entry name" value="HTH_26"/>
    <property type="match status" value="1"/>
</dbReference>
<dbReference type="SUPFAM" id="SSF47413">
    <property type="entry name" value="lambda repressor-like DNA-binding domains"/>
    <property type="match status" value="1"/>
</dbReference>
<dbReference type="EMBL" id="BMQL01000098">
    <property type="protein sequence ID" value="GGR39807.1"/>
    <property type="molecule type" value="Genomic_DNA"/>
</dbReference>
<dbReference type="Proteomes" id="UP000603865">
    <property type="component" value="Unassembled WGS sequence"/>
</dbReference>
<dbReference type="AlphaFoldDB" id="A0A918FIM7"/>
<gene>
    <name evidence="2" type="ORF">GCM10008957_55690</name>
</gene>
<dbReference type="RefSeq" id="WP_229776734.1">
    <property type="nucleotide sequence ID" value="NZ_BMQL01000098.1"/>
</dbReference>
<dbReference type="InterPro" id="IPR010982">
    <property type="entry name" value="Lambda_DNA-bd_dom_sf"/>
</dbReference>
<proteinExistence type="predicted"/>
<sequence>MDTYPPQAAAEAVDKMLSKAGKTRSELARELGLSRQQITRTINSTALLNERAAHWLAILDALGLEVVIQPKKPAE</sequence>
<keyword evidence="3" id="KW-1185">Reference proteome</keyword>
<name>A0A918FIM7_9DEIO</name>
<evidence type="ECO:0000259" key="1">
    <source>
        <dbReference type="Pfam" id="PF13443"/>
    </source>
</evidence>
<dbReference type="CDD" id="cd00093">
    <property type="entry name" value="HTH_XRE"/>
    <property type="match status" value="1"/>
</dbReference>
<feature type="domain" description="HTH cro/C1-type" evidence="1">
    <location>
        <begin position="14"/>
        <end position="46"/>
    </location>
</feature>
<evidence type="ECO:0000313" key="3">
    <source>
        <dbReference type="Proteomes" id="UP000603865"/>
    </source>
</evidence>
<reference evidence="2" key="1">
    <citation type="journal article" date="2014" name="Int. J. Syst. Evol. Microbiol.">
        <title>Complete genome sequence of Corynebacterium casei LMG S-19264T (=DSM 44701T), isolated from a smear-ripened cheese.</title>
        <authorList>
            <consortium name="US DOE Joint Genome Institute (JGI-PGF)"/>
            <person name="Walter F."/>
            <person name="Albersmeier A."/>
            <person name="Kalinowski J."/>
            <person name="Ruckert C."/>
        </authorList>
    </citation>
    <scope>NUCLEOTIDE SEQUENCE</scope>
    <source>
        <strain evidence="2">JCM 31311</strain>
    </source>
</reference>
<evidence type="ECO:0000313" key="2">
    <source>
        <dbReference type="EMBL" id="GGR39807.1"/>
    </source>
</evidence>